<proteinExistence type="predicted"/>
<keyword evidence="2" id="KW-1185">Reference proteome</keyword>
<evidence type="ECO:0000313" key="2">
    <source>
        <dbReference type="Proteomes" id="UP000290289"/>
    </source>
</evidence>
<dbReference type="Proteomes" id="UP000290289">
    <property type="component" value="Chromosome 5"/>
</dbReference>
<protein>
    <submittedName>
        <fullName evidence="1">Uncharacterized protein</fullName>
    </submittedName>
</protein>
<evidence type="ECO:0000313" key="1">
    <source>
        <dbReference type="EMBL" id="RXH98057.1"/>
    </source>
</evidence>
<comment type="caution">
    <text evidence="1">The sequence shown here is derived from an EMBL/GenBank/DDBJ whole genome shotgun (WGS) entry which is preliminary data.</text>
</comment>
<sequence length="140" mass="15924">MGSHDLLEAMETTLEIHWSYWCDPLELLVRSLGCTPSVRRKYTDLAEADRSLILEHFRQATMRWNPEVSAQSAVDNESVKDEQKSHVIVATDACLPLLPSGESPIAARVLINYELPTKKVRPTKLYYFVSCILMGYALLR</sequence>
<name>A0A498JSY3_MALDO</name>
<reference evidence="1 2" key="1">
    <citation type="submission" date="2018-10" db="EMBL/GenBank/DDBJ databases">
        <title>A high-quality apple genome assembly.</title>
        <authorList>
            <person name="Hu J."/>
        </authorList>
    </citation>
    <scope>NUCLEOTIDE SEQUENCE [LARGE SCALE GENOMIC DNA]</scope>
    <source>
        <strain evidence="2">cv. HFTH1</strain>
        <tissue evidence="1">Young leaf</tissue>
    </source>
</reference>
<accession>A0A498JSY3</accession>
<organism evidence="1 2">
    <name type="scientific">Malus domestica</name>
    <name type="common">Apple</name>
    <name type="synonym">Pyrus malus</name>
    <dbReference type="NCBI Taxonomy" id="3750"/>
    <lineage>
        <taxon>Eukaryota</taxon>
        <taxon>Viridiplantae</taxon>
        <taxon>Streptophyta</taxon>
        <taxon>Embryophyta</taxon>
        <taxon>Tracheophyta</taxon>
        <taxon>Spermatophyta</taxon>
        <taxon>Magnoliopsida</taxon>
        <taxon>eudicotyledons</taxon>
        <taxon>Gunneridae</taxon>
        <taxon>Pentapetalae</taxon>
        <taxon>rosids</taxon>
        <taxon>fabids</taxon>
        <taxon>Rosales</taxon>
        <taxon>Rosaceae</taxon>
        <taxon>Amygdaloideae</taxon>
        <taxon>Maleae</taxon>
        <taxon>Malus</taxon>
    </lineage>
</organism>
<dbReference type="AlphaFoldDB" id="A0A498JSY3"/>
<dbReference type="EMBL" id="RDQH01000331">
    <property type="protein sequence ID" value="RXH98057.1"/>
    <property type="molecule type" value="Genomic_DNA"/>
</dbReference>
<dbReference type="STRING" id="3750.A0A498JSY3"/>
<gene>
    <name evidence="1" type="ORF">DVH24_010382</name>
</gene>